<dbReference type="PaxDb" id="39947-A0A0P0W6W8"/>
<dbReference type="InParanoid" id="A0A0P0W6W8"/>
<organism evidence="1 2">
    <name type="scientific">Oryza sativa subsp. japonica</name>
    <name type="common">Rice</name>
    <dbReference type="NCBI Taxonomy" id="39947"/>
    <lineage>
        <taxon>Eukaryota</taxon>
        <taxon>Viridiplantae</taxon>
        <taxon>Streptophyta</taxon>
        <taxon>Embryophyta</taxon>
        <taxon>Tracheophyta</taxon>
        <taxon>Spermatophyta</taxon>
        <taxon>Magnoliopsida</taxon>
        <taxon>Liliopsida</taxon>
        <taxon>Poales</taxon>
        <taxon>Poaceae</taxon>
        <taxon>BOP clade</taxon>
        <taxon>Oryzoideae</taxon>
        <taxon>Oryzeae</taxon>
        <taxon>Oryzinae</taxon>
        <taxon>Oryza</taxon>
        <taxon>Oryza sativa</taxon>
    </lineage>
</organism>
<dbReference type="EMBL" id="AP014960">
    <property type="protein sequence ID" value="BAS87824.1"/>
    <property type="molecule type" value="Genomic_DNA"/>
</dbReference>
<dbReference type="Proteomes" id="UP000059680">
    <property type="component" value="Chromosome 4"/>
</dbReference>
<reference evidence="1 2" key="2">
    <citation type="journal article" date="2013" name="Plant Cell Physiol.">
        <title>Rice Annotation Project Database (RAP-DB): an integrative and interactive database for rice genomics.</title>
        <authorList>
            <person name="Sakai H."/>
            <person name="Lee S.S."/>
            <person name="Tanaka T."/>
            <person name="Numa H."/>
            <person name="Kim J."/>
            <person name="Kawahara Y."/>
            <person name="Wakimoto H."/>
            <person name="Yang C.C."/>
            <person name="Iwamoto M."/>
            <person name="Abe T."/>
            <person name="Yamada Y."/>
            <person name="Muto A."/>
            <person name="Inokuchi H."/>
            <person name="Ikemura T."/>
            <person name="Matsumoto T."/>
            <person name="Sasaki T."/>
            <person name="Itoh T."/>
        </authorList>
    </citation>
    <scope>NUCLEOTIDE SEQUENCE [LARGE SCALE GENOMIC DNA]</scope>
    <source>
        <strain evidence="2">cv. Nipponbare</strain>
    </source>
</reference>
<name>A0A0P0W6W8_ORYSJ</name>
<evidence type="ECO:0000313" key="2">
    <source>
        <dbReference type="Proteomes" id="UP000059680"/>
    </source>
</evidence>
<reference evidence="1 2" key="3">
    <citation type="journal article" date="2013" name="Rice">
        <title>Improvement of the Oryza sativa Nipponbare reference genome using next generation sequence and optical map data.</title>
        <authorList>
            <person name="Kawahara Y."/>
            <person name="de la Bastide M."/>
            <person name="Hamilton J.P."/>
            <person name="Kanamori H."/>
            <person name="McCombie W.R."/>
            <person name="Ouyang S."/>
            <person name="Schwartz D.C."/>
            <person name="Tanaka T."/>
            <person name="Wu J."/>
            <person name="Zhou S."/>
            <person name="Childs K.L."/>
            <person name="Davidson R.M."/>
            <person name="Lin H."/>
            <person name="Quesada-Ocampo L."/>
            <person name="Vaillancourt B."/>
            <person name="Sakai H."/>
            <person name="Lee S.S."/>
            <person name="Kim J."/>
            <person name="Numa H."/>
            <person name="Itoh T."/>
            <person name="Buell C.R."/>
            <person name="Matsumoto T."/>
        </authorList>
    </citation>
    <scope>NUCLEOTIDE SEQUENCE [LARGE SCALE GENOMIC DNA]</scope>
    <source>
        <strain evidence="2">cv. Nipponbare</strain>
    </source>
</reference>
<evidence type="ECO:0000313" key="1">
    <source>
        <dbReference type="EMBL" id="BAS87824.1"/>
    </source>
</evidence>
<sequence length="79" mass="8845">MMISAAAPLSSFQGRRPFFPGRCVDELAGVRTTRGTVRILVAWSRTTQIWRWASAAEDSEVGLGGGTVEWPRRRPAYRH</sequence>
<keyword evidence="2" id="KW-1185">Reference proteome</keyword>
<reference evidence="2" key="1">
    <citation type="journal article" date="2005" name="Nature">
        <title>The map-based sequence of the rice genome.</title>
        <authorList>
            <consortium name="International rice genome sequencing project (IRGSP)"/>
            <person name="Matsumoto T."/>
            <person name="Wu J."/>
            <person name="Kanamori H."/>
            <person name="Katayose Y."/>
            <person name="Fujisawa M."/>
            <person name="Namiki N."/>
            <person name="Mizuno H."/>
            <person name="Yamamoto K."/>
            <person name="Antonio B.A."/>
            <person name="Baba T."/>
            <person name="Sakata K."/>
            <person name="Nagamura Y."/>
            <person name="Aoki H."/>
            <person name="Arikawa K."/>
            <person name="Arita K."/>
            <person name="Bito T."/>
            <person name="Chiden Y."/>
            <person name="Fujitsuka N."/>
            <person name="Fukunaka R."/>
            <person name="Hamada M."/>
            <person name="Harada C."/>
            <person name="Hayashi A."/>
            <person name="Hijishita S."/>
            <person name="Honda M."/>
            <person name="Hosokawa S."/>
            <person name="Ichikawa Y."/>
            <person name="Idonuma A."/>
            <person name="Iijima M."/>
            <person name="Ikeda M."/>
            <person name="Ikeno M."/>
            <person name="Ito K."/>
            <person name="Ito S."/>
            <person name="Ito T."/>
            <person name="Ito Y."/>
            <person name="Ito Y."/>
            <person name="Iwabuchi A."/>
            <person name="Kamiya K."/>
            <person name="Karasawa W."/>
            <person name="Kurita K."/>
            <person name="Katagiri S."/>
            <person name="Kikuta A."/>
            <person name="Kobayashi H."/>
            <person name="Kobayashi N."/>
            <person name="Machita K."/>
            <person name="Maehara T."/>
            <person name="Masukawa M."/>
            <person name="Mizubayashi T."/>
            <person name="Mukai Y."/>
            <person name="Nagasaki H."/>
            <person name="Nagata Y."/>
            <person name="Naito S."/>
            <person name="Nakashima M."/>
            <person name="Nakama Y."/>
            <person name="Nakamichi Y."/>
            <person name="Nakamura M."/>
            <person name="Meguro A."/>
            <person name="Negishi M."/>
            <person name="Ohta I."/>
            <person name="Ohta T."/>
            <person name="Okamoto M."/>
            <person name="Ono N."/>
            <person name="Saji S."/>
            <person name="Sakaguchi M."/>
            <person name="Sakai K."/>
            <person name="Shibata M."/>
            <person name="Shimokawa T."/>
            <person name="Song J."/>
            <person name="Takazaki Y."/>
            <person name="Terasawa K."/>
            <person name="Tsugane M."/>
            <person name="Tsuji K."/>
            <person name="Ueda S."/>
            <person name="Waki K."/>
            <person name="Yamagata H."/>
            <person name="Yamamoto M."/>
            <person name="Yamamoto S."/>
            <person name="Yamane H."/>
            <person name="Yoshiki S."/>
            <person name="Yoshihara R."/>
            <person name="Yukawa K."/>
            <person name="Zhong H."/>
            <person name="Yano M."/>
            <person name="Yuan Q."/>
            <person name="Ouyang S."/>
            <person name="Liu J."/>
            <person name="Jones K.M."/>
            <person name="Gansberger K."/>
            <person name="Moffat K."/>
            <person name="Hill J."/>
            <person name="Bera J."/>
            <person name="Fadrosh D."/>
            <person name="Jin S."/>
            <person name="Johri S."/>
            <person name="Kim M."/>
            <person name="Overton L."/>
            <person name="Reardon M."/>
            <person name="Tsitrin T."/>
            <person name="Vuong H."/>
            <person name="Weaver B."/>
            <person name="Ciecko A."/>
            <person name="Tallon L."/>
            <person name="Jackson J."/>
            <person name="Pai G."/>
            <person name="Aken S.V."/>
            <person name="Utterback T."/>
            <person name="Reidmuller S."/>
            <person name="Feldblyum T."/>
            <person name="Hsiao J."/>
            <person name="Zismann V."/>
            <person name="Iobst S."/>
            <person name="de Vazeille A.R."/>
            <person name="Buell C.R."/>
            <person name="Ying K."/>
            <person name="Li Y."/>
            <person name="Lu T."/>
            <person name="Huang Y."/>
            <person name="Zhao Q."/>
            <person name="Feng Q."/>
            <person name="Zhang L."/>
            <person name="Zhu J."/>
            <person name="Weng Q."/>
            <person name="Mu J."/>
            <person name="Lu Y."/>
            <person name="Fan D."/>
            <person name="Liu Y."/>
            <person name="Guan J."/>
            <person name="Zhang Y."/>
            <person name="Yu S."/>
            <person name="Liu X."/>
            <person name="Zhang Y."/>
            <person name="Hong G."/>
            <person name="Han B."/>
            <person name="Choisne N."/>
            <person name="Demange N."/>
            <person name="Orjeda G."/>
            <person name="Samain S."/>
            <person name="Cattolico L."/>
            <person name="Pelletier E."/>
            <person name="Couloux A."/>
            <person name="Segurens B."/>
            <person name="Wincker P."/>
            <person name="D'Hont A."/>
            <person name="Scarpelli C."/>
            <person name="Weissenbach J."/>
            <person name="Salanoubat M."/>
            <person name="Quetier F."/>
            <person name="Yu Y."/>
            <person name="Kim H.R."/>
            <person name="Rambo T."/>
            <person name="Currie J."/>
            <person name="Collura K."/>
            <person name="Luo M."/>
            <person name="Yang T."/>
            <person name="Ammiraju J.S.S."/>
            <person name="Engler F."/>
            <person name="Soderlund C."/>
            <person name="Wing R.A."/>
            <person name="Palmer L.E."/>
            <person name="de la Bastide M."/>
            <person name="Spiegel L."/>
            <person name="Nascimento L."/>
            <person name="Zutavern T."/>
            <person name="O'Shaughnessy A."/>
            <person name="Dike S."/>
            <person name="Dedhia N."/>
            <person name="Preston R."/>
            <person name="Balija V."/>
            <person name="McCombie W.R."/>
            <person name="Chow T."/>
            <person name="Chen H."/>
            <person name="Chung M."/>
            <person name="Chen C."/>
            <person name="Shaw J."/>
            <person name="Wu H."/>
            <person name="Hsiao K."/>
            <person name="Chao Y."/>
            <person name="Chu M."/>
            <person name="Cheng C."/>
            <person name="Hour A."/>
            <person name="Lee P."/>
            <person name="Lin S."/>
            <person name="Lin Y."/>
            <person name="Liou J."/>
            <person name="Liu S."/>
            <person name="Hsing Y."/>
            <person name="Raghuvanshi S."/>
            <person name="Mohanty A."/>
            <person name="Bharti A.K."/>
            <person name="Gaur A."/>
            <person name="Gupta V."/>
            <person name="Kumar D."/>
            <person name="Ravi V."/>
            <person name="Vij S."/>
            <person name="Kapur A."/>
            <person name="Khurana P."/>
            <person name="Khurana P."/>
            <person name="Khurana J.P."/>
            <person name="Tyagi A.K."/>
            <person name="Gaikwad K."/>
            <person name="Singh A."/>
            <person name="Dalal V."/>
            <person name="Srivastava S."/>
            <person name="Dixit A."/>
            <person name="Pal A.K."/>
            <person name="Ghazi I.A."/>
            <person name="Yadav M."/>
            <person name="Pandit A."/>
            <person name="Bhargava A."/>
            <person name="Sureshbabu K."/>
            <person name="Batra K."/>
            <person name="Sharma T.R."/>
            <person name="Mohapatra T."/>
            <person name="Singh N.K."/>
            <person name="Messing J."/>
            <person name="Nelson A.B."/>
            <person name="Fuks G."/>
            <person name="Kavchok S."/>
            <person name="Keizer G."/>
            <person name="Linton E."/>
            <person name="Llaca V."/>
            <person name="Song R."/>
            <person name="Tanyolac B."/>
            <person name="Young S."/>
            <person name="Ho-Il K."/>
            <person name="Hahn J.H."/>
            <person name="Sangsakoo G."/>
            <person name="Vanavichit A."/>
            <person name="de Mattos Luiz.A.T."/>
            <person name="Zimmer P.D."/>
            <person name="Malone G."/>
            <person name="Dellagostin O."/>
            <person name="de Oliveira A.C."/>
            <person name="Bevan M."/>
            <person name="Bancroft I."/>
            <person name="Minx P."/>
            <person name="Cordum H."/>
            <person name="Wilson R."/>
            <person name="Cheng Z."/>
            <person name="Jin W."/>
            <person name="Jiang J."/>
            <person name="Leong S.A."/>
            <person name="Iwama H."/>
            <person name="Gojobori T."/>
            <person name="Itoh T."/>
            <person name="Niimura Y."/>
            <person name="Fujii Y."/>
            <person name="Habara T."/>
            <person name="Sakai H."/>
            <person name="Sato Y."/>
            <person name="Wilson G."/>
            <person name="Kumar K."/>
            <person name="McCouch S."/>
            <person name="Juretic N."/>
            <person name="Hoen D."/>
            <person name="Wright S."/>
            <person name="Bruskiewich R."/>
            <person name="Bureau T."/>
            <person name="Miyao A."/>
            <person name="Hirochika H."/>
            <person name="Nishikawa T."/>
            <person name="Kadowaki K."/>
            <person name="Sugiura M."/>
            <person name="Burr B."/>
            <person name="Sasaki T."/>
        </authorList>
    </citation>
    <scope>NUCLEOTIDE SEQUENCE [LARGE SCALE GENOMIC DNA]</scope>
    <source>
        <strain evidence="2">cv. Nipponbare</strain>
    </source>
</reference>
<accession>A0A0P0W6W8</accession>
<gene>
    <name evidence="1" type="ordered locus">Os04g0155100</name>
    <name evidence="1" type="ORF">OSNPB_040155100</name>
</gene>
<protein>
    <submittedName>
        <fullName evidence="1">Os04g0155100 protein</fullName>
    </submittedName>
</protein>
<proteinExistence type="predicted"/>
<dbReference type="AlphaFoldDB" id="A0A0P0W6W8"/>